<sequence length="107" mass="12474">MKKEKFMKQHKNWIHTKEQQTWHKVYRSQSKGHFEDREYLTVDPKTYAKETKLTYLSALFAVNGRSSLVLGNAMHEKPALLSSSGPKMPGQAATRRDARMVSKCLWY</sequence>
<gene>
    <name evidence="1" type="ORF">ACAOBT_LOCUS21640</name>
</gene>
<accession>A0A9P0LFA1</accession>
<keyword evidence="2" id="KW-1185">Reference proteome</keyword>
<name>A0A9P0LFA1_ACAOB</name>
<proteinExistence type="predicted"/>
<reference evidence="1" key="1">
    <citation type="submission" date="2022-03" db="EMBL/GenBank/DDBJ databases">
        <authorList>
            <person name="Sayadi A."/>
        </authorList>
    </citation>
    <scope>NUCLEOTIDE SEQUENCE</scope>
</reference>
<dbReference type="EMBL" id="CAKOFQ010007179">
    <property type="protein sequence ID" value="CAH1993662.1"/>
    <property type="molecule type" value="Genomic_DNA"/>
</dbReference>
<evidence type="ECO:0000313" key="1">
    <source>
        <dbReference type="EMBL" id="CAH1993662.1"/>
    </source>
</evidence>
<protein>
    <submittedName>
        <fullName evidence="1">Uncharacterized protein</fullName>
    </submittedName>
</protein>
<comment type="caution">
    <text evidence="1">The sequence shown here is derived from an EMBL/GenBank/DDBJ whole genome shotgun (WGS) entry which is preliminary data.</text>
</comment>
<dbReference type="Proteomes" id="UP001152888">
    <property type="component" value="Unassembled WGS sequence"/>
</dbReference>
<organism evidence="1 2">
    <name type="scientific">Acanthoscelides obtectus</name>
    <name type="common">Bean weevil</name>
    <name type="synonym">Bruchus obtectus</name>
    <dbReference type="NCBI Taxonomy" id="200917"/>
    <lineage>
        <taxon>Eukaryota</taxon>
        <taxon>Metazoa</taxon>
        <taxon>Ecdysozoa</taxon>
        <taxon>Arthropoda</taxon>
        <taxon>Hexapoda</taxon>
        <taxon>Insecta</taxon>
        <taxon>Pterygota</taxon>
        <taxon>Neoptera</taxon>
        <taxon>Endopterygota</taxon>
        <taxon>Coleoptera</taxon>
        <taxon>Polyphaga</taxon>
        <taxon>Cucujiformia</taxon>
        <taxon>Chrysomeloidea</taxon>
        <taxon>Chrysomelidae</taxon>
        <taxon>Bruchinae</taxon>
        <taxon>Bruchini</taxon>
        <taxon>Acanthoscelides</taxon>
    </lineage>
</organism>
<dbReference type="AlphaFoldDB" id="A0A9P0LFA1"/>
<evidence type="ECO:0000313" key="2">
    <source>
        <dbReference type="Proteomes" id="UP001152888"/>
    </source>
</evidence>